<keyword evidence="8 9" id="KW-0472">Membrane</keyword>
<dbReference type="SUPFAM" id="SSF52540">
    <property type="entry name" value="P-loop containing nucleoside triphosphate hydrolases"/>
    <property type="match status" value="1"/>
</dbReference>
<evidence type="ECO:0000313" key="12">
    <source>
        <dbReference type="EMBL" id="CEI84524.1"/>
    </source>
</evidence>
<dbReference type="RefSeq" id="WP_042535406.1">
    <property type="nucleotide sequence ID" value="NZ_CAXOIH010000038.1"/>
</dbReference>
<evidence type="ECO:0000256" key="2">
    <source>
        <dbReference type="ARBA" id="ARBA00022448"/>
    </source>
</evidence>
<dbReference type="InterPro" id="IPR039421">
    <property type="entry name" value="Type_1_exporter"/>
</dbReference>
<feature type="transmembrane region" description="Helical" evidence="9">
    <location>
        <begin position="191"/>
        <end position="208"/>
    </location>
</feature>
<keyword evidence="4 9" id="KW-0812">Transmembrane</keyword>
<evidence type="ECO:0000256" key="1">
    <source>
        <dbReference type="ARBA" id="ARBA00004651"/>
    </source>
</evidence>
<gene>
    <name evidence="12" type="ORF">BN997_04475</name>
</gene>
<dbReference type="GO" id="GO:0015421">
    <property type="term" value="F:ABC-type oligopeptide transporter activity"/>
    <property type="evidence" value="ECO:0007669"/>
    <property type="project" value="TreeGrafter"/>
</dbReference>
<protein>
    <submittedName>
        <fullName evidence="12">Putative ABC transporter ATP-binding protein</fullName>
    </submittedName>
</protein>
<dbReference type="FunFam" id="1.20.1560.10:FF:000011">
    <property type="entry name" value="Multidrug ABC transporter ATP-binding protein"/>
    <property type="match status" value="1"/>
</dbReference>
<dbReference type="FunFam" id="3.40.50.300:FF:000287">
    <property type="entry name" value="Multidrug ABC transporter ATP-binding protein"/>
    <property type="match status" value="1"/>
</dbReference>
<dbReference type="PANTHER" id="PTHR43394">
    <property type="entry name" value="ATP-DEPENDENT PERMEASE MDL1, MITOCHONDRIAL"/>
    <property type="match status" value="1"/>
</dbReference>
<feature type="transmembrane region" description="Helical" evidence="9">
    <location>
        <begin position="283"/>
        <end position="312"/>
    </location>
</feature>
<keyword evidence="5" id="KW-0547">Nucleotide-binding</keyword>
<evidence type="ECO:0000259" key="11">
    <source>
        <dbReference type="PROSITE" id="PS50929"/>
    </source>
</evidence>
<evidence type="ECO:0000256" key="5">
    <source>
        <dbReference type="ARBA" id="ARBA00022741"/>
    </source>
</evidence>
<dbReference type="AlphaFoldDB" id="A0A0A1MYC0"/>
<keyword evidence="2" id="KW-0813">Transport</keyword>
<dbReference type="PROSITE" id="PS50929">
    <property type="entry name" value="ABC_TM1F"/>
    <property type="match status" value="1"/>
</dbReference>
<dbReference type="CDD" id="cd18547">
    <property type="entry name" value="ABC_6TM_Tm288_like"/>
    <property type="match status" value="1"/>
</dbReference>
<evidence type="ECO:0000259" key="10">
    <source>
        <dbReference type="PROSITE" id="PS50893"/>
    </source>
</evidence>
<dbReference type="GO" id="GO:0005524">
    <property type="term" value="F:ATP binding"/>
    <property type="evidence" value="ECO:0007669"/>
    <property type="project" value="UniProtKB-KW"/>
</dbReference>
<evidence type="ECO:0000256" key="8">
    <source>
        <dbReference type="ARBA" id="ARBA00023136"/>
    </source>
</evidence>
<accession>A0A0A1MYC0</accession>
<evidence type="ECO:0000256" key="9">
    <source>
        <dbReference type="SAM" id="Phobius"/>
    </source>
</evidence>
<dbReference type="Pfam" id="PF00005">
    <property type="entry name" value="ABC_tran"/>
    <property type="match status" value="1"/>
</dbReference>
<dbReference type="GO" id="GO:0016887">
    <property type="term" value="F:ATP hydrolysis activity"/>
    <property type="evidence" value="ECO:0007669"/>
    <property type="project" value="InterPro"/>
</dbReference>
<keyword evidence="3" id="KW-1003">Cell membrane</keyword>
<reference evidence="12 13" key="1">
    <citation type="submission" date="2014-11" db="EMBL/GenBank/DDBJ databases">
        <authorList>
            <person name="Urmite Genomes Urmite Genomes"/>
        </authorList>
    </citation>
    <scope>NUCLEOTIDE SEQUENCE [LARGE SCALE GENOMIC DNA]</scope>
    <source>
        <strain evidence="12 13">Oc5</strain>
    </source>
</reference>
<dbReference type="InterPro" id="IPR017871">
    <property type="entry name" value="ABC_transporter-like_CS"/>
</dbReference>
<keyword evidence="13" id="KW-1185">Reference proteome</keyword>
<sequence>MRNNSLKAAFQYKRIDVSTVDTGASKKAENMGAALKRIWNYLKMEKGKLFLVIFMVVISSLFALLGPFLVGMSIDHFIAVGQLNGLGLLLLGLVIVYMIHSLSLFLQNYWMVDIAQQTVYTLRKNLFEQFHRLPISYFDQRQHGELMSRLTNDIDNINNTLNQSVIQIFASVLTLIGTVSIMLYLSPILTVVTMSIIPAMFFAMRWITRRTGPLYKLQQRDLGDVNGYVEEIVSGQHVVKTYSQEDYVKDQFERRNKSLQNTGFWALTISGFIPKIMNTLNFLSFAMIAFVGGVLVITSNGALVTVGTIVIFTEYARQFTRPLNELSNQFNLLLSAIAGAERVFQVMDETQEEVDEDGAIELPDTKGHLVFGHVGFGYESADILNDISLEAMPGETIAFVGHTGAGKTTIINLISRFYNYDSGQITLDGIDIKKIKRTSLRKHMAFVLQDTFLFHGTIRENIRYGNLDATDKEVEQAAKNANAHDFIMSLQDRYDTVLDQDGSGISQGQKQLLTIARALLANPKILILDEATSNIDTVTELHIQEALKRLMKDCTSFVVAHRLNTIREADKIIMLEDGNIMEQGSHEELMKRKGKYYHLYQ</sequence>
<dbReference type="Proteomes" id="UP000040453">
    <property type="component" value="Unassembled WGS sequence"/>
</dbReference>
<evidence type="ECO:0000256" key="6">
    <source>
        <dbReference type="ARBA" id="ARBA00022840"/>
    </source>
</evidence>
<dbReference type="OrthoDB" id="9770415at2"/>
<dbReference type="PROSITE" id="PS00211">
    <property type="entry name" value="ABC_TRANSPORTER_1"/>
    <property type="match status" value="1"/>
</dbReference>
<feature type="domain" description="ABC transporter" evidence="10">
    <location>
        <begin position="369"/>
        <end position="599"/>
    </location>
</feature>
<dbReference type="PANTHER" id="PTHR43394:SF1">
    <property type="entry name" value="ATP-BINDING CASSETTE SUB-FAMILY B MEMBER 10, MITOCHONDRIAL"/>
    <property type="match status" value="1"/>
</dbReference>
<feature type="transmembrane region" description="Helical" evidence="9">
    <location>
        <begin position="259"/>
        <end position="277"/>
    </location>
</feature>
<dbReference type="Pfam" id="PF00664">
    <property type="entry name" value="ABC_membrane"/>
    <property type="match status" value="1"/>
</dbReference>
<keyword evidence="7 9" id="KW-1133">Transmembrane helix</keyword>
<evidence type="ECO:0000256" key="3">
    <source>
        <dbReference type="ARBA" id="ARBA00022475"/>
    </source>
</evidence>
<keyword evidence="6 12" id="KW-0067">ATP-binding</keyword>
<feature type="transmembrane region" description="Helical" evidence="9">
    <location>
        <begin position="49"/>
        <end position="74"/>
    </location>
</feature>
<dbReference type="InterPro" id="IPR003593">
    <property type="entry name" value="AAA+_ATPase"/>
</dbReference>
<evidence type="ECO:0000313" key="13">
    <source>
        <dbReference type="Proteomes" id="UP000040453"/>
    </source>
</evidence>
<dbReference type="STRING" id="545501.BN997_04475"/>
<evidence type="ECO:0000256" key="4">
    <source>
        <dbReference type="ARBA" id="ARBA00022692"/>
    </source>
</evidence>
<feature type="domain" description="ABC transmembrane type-1" evidence="11">
    <location>
        <begin position="50"/>
        <end position="335"/>
    </location>
</feature>
<dbReference type="InterPro" id="IPR011527">
    <property type="entry name" value="ABC1_TM_dom"/>
</dbReference>
<dbReference type="InterPro" id="IPR036640">
    <property type="entry name" value="ABC1_TM_sf"/>
</dbReference>
<dbReference type="Gene3D" id="1.20.1560.10">
    <property type="entry name" value="ABC transporter type 1, transmembrane domain"/>
    <property type="match status" value="1"/>
</dbReference>
<dbReference type="PROSITE" id="PS50893">
    <property type="entry name" value="ABC_TRANSPORTER_2"/>
    <property type="match status" value="1"/>
</dbReference>
<evidence type="ECO:0000256" key="7">
    <source>
        <dbReference type="ARBA" id="ARBA00022989"/>
    </source>
</evidence>
<feature type="transmembrane region" description="Helical" evidence="9">
    <location>
        <begin position="86"/>
        <end position="106"/>
    </location>
</feature>
<organism evidence="12 13">
    <name type="scientific">Oceanobacillus oncorhynchi</name>
    <dbReference type="NCBI Taxonomy" id="545501"/>
    <lineage>
        <taxon>Bacteria</taxon>
        <taxon>Bacillati</taxon>
        <taxon>Bacillota</taxon>
        <taxon>Bacilli</taxon>
        <taxon>Bacillales</taxon>
        <taxon>Bacillaceae</taxon>
        <taxon>Oceanobacillus</taxon>
    </lineage>
</organism>
<dbReference type="SUPFAM" id="SSF90123">
    <property type="entry name" value="ABC transporter transmembrane region"/>
    <property type="match status" value="1"/>
</dbReference>
<feature type="transmembrane region" description="Helical" evidence="9">
    <location>
        <begin position="165"/>
        <end position="185"/>
    </location>
</feature>
<dbReference type="Gene3D" id="3.40.50.300">
    <property type="entry name" value="P-loop containing nucleotide triphosphate hydrolases"/>
    <property type="match status" value="1"/>
</dbReference>
<dbReference type="GO" id="GO:0005886">
    <property type="term" value="C:plasma membrane"/>
    <property type="evidence" value="ECO:0007669"/>
    <property type="project" value="UniProtKB-SubCell"/>
</dbReference>
<dbReference type="InterPro" id="IPR027417">
    <property type="entry name" value="P-loop_NTPase"/>
</dbReference>
<name>A0A0A1MYC0_9BACI</name>
<dbReference type="InterPro" id="IPR003439">
    <property type="entry name" value="ABC_transporter-like_ATP-bd"/>
</dbReference>
<dbReference type="EMBL" id="CDGG01000001">
    <property type="protein sequence ID" value="CEI84524.1"/>
    <property type="molecule type" value="Genomic_DNA"/>
</dbReference>
<dbReference type="SMART" id="SM00382">
    <property type="entry name" value="AAA"/>
    <property type="match status" value="1"/>
</dbReference>
<comment type="subcellular location">
    <subcellularLocation>
        <location evidence="1">Cell membrane</location>
        <topology evidence="1">Multi-pass membrane protein</topology>
    </subcellularLocation>
</comment>
<proteinExistence type="predicted"/>